<dbReference type="OrthoDB" id="23768at10239"/>
<gene>
    <name evidence="2" type="ORF">BN201_0253</name>
</gene>
<dbReference type="RefSeq" id="YP_009118936.1">
    <property type="nucleotide sequence ID" value="NC_025425.1"/>
</dbReference>
<reference evidence="2 3" key="1">
    <citation type="submission" date="2012-08" db="EMBL/GenBank/DDBJ databases">
        <title>Selection and characterization of a candidate therapeutic bacteriophage that lyses the German Escherichia coli O104:H4 outbreak strain.</title>
        <authorList>
            <person name="Merabishvilli M."/>
            <person name="De Vos D."/>
            <person name="Verbeken G."/>
            <person name="Kropinski A."/>
            <person name="Vandenheuvel D."/>
            <person name="Lavigne R."/>
            <person name="Wattiau P."/>
            <person name="Mast J."/>
            <person name="Ragimbeau C."/>
            <person name="Mossong J."/>
            <person name="Scheres J."/>
            <person name="Chanishvili N."/>
            <person name="Vaneechoutte M."/>
            <person name="Pirnay J.P."/>
        </authorList>
    </citation>
    <scope>NUCLEOTIDE SEQUENCE [LARGE SCALE GENOMIC DNA]</scope>
</reference>
<protein>
    <submittedName>
        <fullName evidence="2">Uncharacterized protein</fullName>
    </submittedName>
</protein>
<dbReference type="EMBL" id="HE978309">
    <property type="protein sequence ID" value="CEO90856.1"/>
    <property type="molecule type" value="Genomic_DNA"/>
</dbReference>
<name>A0A0B7MS81_9CAUD</name>
<proteinExistence type="predicted"/>
<sequence length="79" mass="9176">MVYNIVIGALSSFGMKLLSKLISEKMLTKIFFYCARRLAAYTNTPIDDRFVEELYKEFNKDQSEDSNEQEKPSDSQLPK</sequence>
<dbReference type="KEGG" id="vg:23301281"/>
<keyword evidence="3" id="KW-1185">Reference proteome</keyword>
<organism evidence="2 3">
    <name type="scientific">Enterobacteria phage GEC-3S</name>
    <dbReference type="NCBI Taxonomy" id="1222338"/>
    <lineage>
        <taxon>Viruses</taxon>
        <taxon>Duplodnaviria</taxon>
        <taxon>Heunggongvirae</taxon>
        <taxon>Uroviricota</taxon>
        <taxon>Caudoviricetes</taxon>
        <taxon>Pantevenvirales</taxon>
        <taxon>Straboviridae</taxon>
        <taxon>Krischvirus</taxon>
        <taxon>Krischvirus gec3s</taxon>
    </lineage>
</organism>
<evidence type="ECO:0000313" key="3">
    <source>
        <dbReference type="Proteomes" id="UP000203896"/>
    </source>
</evidence>
<feature type="compositionally biased region" description="Basic and acidic residues" evidence="1">
    <location>
        <begin position="60"/>
        <end position="73"/>
    </location>
</feature>
<accession>A0A0B7MS81</accession>
<evidence type="ECO:0000313" key="2">
    <source>
        <dbReference type="EMBL" id="CEO90856.1"/>
    </source>
</evidence>
<evidence type="ECO:0000256" key="1">
    <source>
        <dbReference type="SAM" id="MobiDB-lite"/>
    </source>
</evidence>
<feature type="region of interest" description="Disordered" evidence="1">
    <location>
        <begin position="60"/>
        <end position="79"/>
    </location>
</feature>
<dbReference type="GeneID" id="23301281"/>
<dbReference type="Proteomes" id="UP000203896">
    <property type="component" value="Segment"/>
</dbReference>